<accession>A0AAV7EM07</accession>
<dbReference type="EMBL" id="JAINDJ010000005">
    <property type="protein sequence ID" value="KAG9448278.1"/>
    <property type="molecule type" value="Genomic_DNA"/>
</dbReference>
<sequence>MPRSSRHKSHKQHKYSSKDARDYSDSDEEEVLKERKAREGPAVSSGIRVLKDSDSNEKRKVKDLLGPGNGDYSGEYGSSKRRKDRADSTVGSDRWNGGDDERVEGSEDKEMKNDGFGLEVVSASKSKMTIDSRSKSSRRLESGSDRREESLVSSLDNEEAKKGSAKVDSKRKSEKEGSRKEWLQYKDVREKERGPERDKKGQDGRREKSVDILGTNEVCMKQSTQMGDEEIYYKKEVENTESPIYAEVCSPELENDYEKRVRKRSDGSGTKDVKDDEDDVRRLSREDRQRNGKYKDEKHKDDRYKDKHREDSERDHRYKDDKYRDERSSRDHTADRPDSKYSRDESKNSESRHKKAKLQDNNSEVSPHTDDQSNRYKDYNGRKRSPDDNEDLDDVKTLGAKELRSDVEKNASANSKLDSPGERRRSKSRSHHSEAVDSGPSSNRERNSPCSGTQTGKDMDRHESKQSESVHRDALSSERYRRSSTREAFEKASDSQYLERSKQKTDSYSGELSAENVVGSQYDRSPKSVRQVSPVRLAEKSPSSTSGDRRYSNRTSGRRSLDIEELGRRSSGSRDLREYSINDDRGQEFPFEKSTGDDFTQAESHRRESTPASSSFNRTSAISSNSPGVLPPPPPFRHGLDSPSVMGSSEDDSRGPASDRRMNRYKRTGDSSSIGRGQGNNAWKGVPNWPPPVTNGFLPFQHGPPASGFHPVVQQFPSPLFGVRPSLELNHAGVPWHDPGRPFGWQNPADESAPHLHGWDGNTGVFGEESHIYARPDWDPSRQSMGNRGWDISTDLWKGQNGNVNMEYPTCPKEGDYTGRAPVDEMWTAGQSGQRARNERNRPERLPAESIEIKRSGNTPSAKKATESGSSVVKEKTPEPPKLSKLEEEPSFCRVYLSKLDISVDLTSPELHKQCMDLMGMEDLSTGINTTNDVLKKDTRDLRSMCCVNNLRALLFPESTETIFEMSMALYKKQKEEMQMKKRPIVSVPDAAVNKPSPTGDEEEAEGIEDSEKVDKIAKLAPSDENKEADSFVSRKEHECDSLSGVVISDGSQACEASKPELVECRVNLSRIPNSPESTH</sequence>
<feature type="compositionally biased region" description="Basic and acidic residues" evidence="1">
    <location>
        <begin position="457"/>
        <end position="505"/>
    </location>
</feature>
<gene>
    <name evidence="2" type="ORF">H6P81_014406</name>
</gene>
<dbReference type="PANTHER" id="PTHR34837:SF1">
    <property type="entry name" value="LOW PROTEIN: ZINC FINGER CCCH DOMAIN PROTEIN"/>
    <property type="match status" value="1"/>
</dbReference>
<feature type="compositionally biased region" description="Basic and acidic residues" evidence="1">
    <location>
        <begin position="128"/>
        <end position="150"/>
    </location>
</feature>
<feature type="compositionally biased region" description="Basic and acidic residues" evidence="1">
    <location>
        <begin position="651"/>
        <end position="662"/>
    </location>
</feature>
<feature type="compositionally biased region" description="Basic and acidic residues" evidence="1">
    <location>
        <begin position="96"/>
        <end position="113"/>
    </location>
</feature>
<feature type="region of interest" description="Disordered" evidence="1">
    <location>
        <begin position="828"/>
        <end position="885"/>
    </location>
</feature>
<proteinExistence type="predicted"/>
<feature type="compositionally biased region" description="Basic and acidic residues" evidence="1">
    <location>
        <begin position="873"/>
        <end position="885"/>
    </location>
</feature>
<feature type="compositionally biased region" description="Basic and acidic residues" evidence="1">
    <location>
        <begin position="49"/>
        <end position="63"/>
    </location>
</feature>
<evidence type="ECO:0008006" key="4">
    <source>
        <dbReference type="Google" id="ProtNLM"/>
    </source>
</evidence>
<dbReference type="PANTHER" id="PTHR34837">
    <property type="entry name" value="OS05G0595500 PROTEIN"/>
    <property type="match status" value="1"/>
</dbReference>
<feature type="compositionally biased region" description="Polar residues" evidence="1">
    <location>
        <begin position="518"/>
        <end position="531"/>
    </location>
</feature>
<keyword evidence="3" id="KW-1185">Reference proteome</keyword>
<feature type="compositionally biased region" description="Acidic residues" evidence="1">
    <location>
        <begin position="1000"/>
        <end position="1009"/>
    </location>
</feature>
<feature type="compositionally biased region" description="Basic and acidic residues" evidence="1">
    <location>
        <begin position="256"/>
        <end position="351"/>
    </location>
</feature>
<feature type="compositionally biased region" description="Polar residues" evidence="1">
    <location>
        <begin position="856"/>
        <end position="871"/>
    </location>
</feature>
<comment type="caution">
    <text evidence="2">The sequence shown here is derived from an EMBL/GenBank/DDBJ whole genome shotgun (WGS) entry which is preliminary data.</text>
</comment>
<feature type="compositionally biased region" description="Polar residues" evidence="1">
    <location>
        <begin position="670"/>
        <end position="681"/>
    </location>
</feature>
<organism evidence="2 3">
    <name type="scientific">Aristolochia fimbriata</name>
    <name type="common">White veined hardy Dutchman's pipe vine</name>
    <dbReference type="NCBI Taxonomy" id="158543"/>
    <lineage>
        <taxon>Eukaryota</taxon>
        <taxon>Viridiplantae</taxon>
        <taxon>Streptophyta</taxon>
        <taxon>Embryophyta</taxon>
        <taxon>Tracheophyta</taxon>
        <taxon>Spermatophyta</taxon>
        <taxon>Magnoliopsida</taxon>
        <taxon>Magnoliidae</taxon>
        <taxon>Piperales</taxon>
        <taxon>Aristolochiaceae</taxon>
        <taxon>Aristolochia</taxon>
    </lineage>
</organism>
<evidence type="ECO:0000313" key="3">
    <source>
        <dbReference type="Proteomes" id="UP000825729"/>
    </source>
</evidence>
<dbReference type="AlphaFoldDB" id="A0AAV7EM07"/>
<name>A0AAV7EM07_ARIFI</name>
<feature type="compositionally biased region" description="Basic residues" evidence="1">
    <location>
        <begin position="1"/>
        <end position="15"/>
    </location>
</feature>
<dbReference type="Proteomes" id="UP000825729">
    <property type="component" value="Unassembled WGS sequence"/>
</dbReference>
<evidence type="ECO:0000313" key="2">
    <source>
        <dbReference type="EMBL" id="KAG9448278.1"/>
    </source>
</evidence>
<feature type="compositionally biased region" description="Basic and acidic residues" evidence="1">
    <location>
        <begin position="394"/>
        <end position="409"/>
    </location>
</feature>
<feature type="compositionally biased region" description="Polar residues" evidence="1">
    <location>
        <begin position="610"/>
        <end position="627"/>
    </location>
</feature>
<feature type="region of interest" description="Disordered" evidence="1">
    <location>
        <begin position="1"/>
        <end position="688"/>
    </location>
</feature>
<feature type="compositionally biased region" description="Basic and acidic residues" evidence="1">
    <location>
        <begin position="836"/>
        <end position="855"/>
    </location>
</feature>
<feature type="compositionally biased region" description="Basic and acidic residues" evidence="1">
    <location>
        <begin position="1010"/>
        <end position="1039"/>
    </location>
</feature>
<feature type="compositionally biased region" description="Basic and acidic residues" evidence="1">
    <location>
        <begin position="367"/>
        <end position="387"/>
    </location>
</feature>
<reference evidence="2 3" key="1">
    <citation type="submission" date="2021-07" db="EMBL/GenBank/DDBJ databases">
        <title>The Aristolochia fimbriata genome: insights into angiosperm evolution, floral development and chemical biosynthesis.</title>
        <authorList>
            <person name="Jiao Y."/>
        </authorList>
    </citation>
    <scope>NUCLEOTIDE SEQUENCE [LARGE SCALE GENOMIC DNA]</scope>
    <source>
        <strain evidence="2">IBCAS-2021</strain>
        <tissue evidence="2">Leaf</tissue>
    </source>
</reference>
<feature type="region of interest" description="Disordered" evidence="1">
    <location>
        <begin position="990"/>
        <end position="1039"/>
    </location>
</feature>
<feature type="compositionally biased region" description="Basic and acidic residues" evidence="1">
    <location>
        <begin position="559"/>
        <end position="596"/>
    </location>
</feature>
<evidence type="ECO:0000256" key="1">
    <source>
        <dbReference type="SAM" id="MobiDB-lite"/>
    </source>
</evidence>
<feature type="compositionally biased region" description="Basic and acidic residues" evidence="1">
    <location>
        <begin position="158"/>
        <end position="210"/>
    </location>
</feature>
<protein>
    <recommendedName>
        <fullName evidence="4">Zinc finger CCCH domain-containing protein 13-like</fullName>
    </recommendedName>
</protein>